<evidence type="ECO:0000313" key="2">
    <source>
        <dbReference type="Proteomes" id="UP001056120"/>
    </source>
</evidence>
<sequence>MDETRPDLGVKVPIVLESDRIWDVYLNQTVGMKRSRDDGVSVGGGGFQLNRLIISESSSGRPQIVIACVQISLVGSSTLPNRVSSSRNETESILNQIPSIILFTDLAYDNLKL</sequence>
<keyword evidence="2" id="KW-1185">Reference proteome</keyword>
<gene>
    <name evidence="1" type="ORF">L1987_52343</name>
</gene>
<reference evidence="2" key="1">
    <citation type="journal article" date="2022" name="Mol. Ecol. Resour.">
        <title>The genomes of chicory, endive, great burdock and yacon provide insights into Asteraceae palaeo-polyploidization history and plant inulin production.</title>
        <authorList>
            <person name="Fan W."/>
            <person name="Wang S."/>
            <person name="Wang H."/>
            <person name="Wang A."/>
            <person name="Jiang F."/>
            <person name="Liu H."/>
            <person name="Zhao H."/>
            <person name="Xu D."/>
            <person name="Zhang Y."/>
        </authorList>
    </citation>
    <scope>NUCLEOTIDE SEQUENCE [LARGE SCALE GENOMIC DNA]</scope>
    <source>
        <strain evidence="2">cv. Yunnan</strain>
    </source>
</reference>
<reference evidence="1 2" key="2">
    <citation type="journal article" date="2022" name="Mol. Ecol. Resour.">
        <title>The genomes of chicory, endive, great burdock and yacon provide insights into Asteraceae paleo-polyploidization history and plant inulin production.</title>
        <authorList>
            <person name="Fan W."/>
            <person name="Wang S."/>
            <person name="Wang H."/>
            <person name="Wang A."/>
            <person name="Jiang F."/>
            <person name="Liu H."/>
            <person name="Zhao H."/>
            <person name="Xu D."/>
            <person name="Zhang Y."/>
        </authorList>
    </citation>
    <scope>NUCLEOTIDE SEQUENCE [LARGE SCALE GENOMIC DNA]</scope>
    <source>
        <strain evidence="2">cv. Yunnan</strain>
        <tissue evidence="1">Leaves</tissue>
    </source>
</reference>
<protein>
    <submittedName>
        <fullName evidence="1">Uncharacterized protein</fullName>
    </submittedName>
</protein>
<comment type="caution">
    <text evidence="1">The sequence shown here is derived from an EMBL/GenBank/DDBJ whole genome shotgun (WGS) entry which is preliminary data.</text>
</comment>
<dbReference type="Proteomes" id="UP001056120">
    <property type="component" value="Linkage Group LG17"/>
</dbReference>
<accession>A0ACB9ET59</accession>
<proteinExistence type="predicted"/>
<evidence type="ECO:0000313" key="1">
    <source>
        <dbReference type="EMBL" id="KAI3761920.1"/>
    </source>
</evidence>
<dbReference type="EMBL" id="CM042034">
    <property type="protein sequence ID" value="KAI3761920.1"/>
    <property type="molecule type" value="Genomic_DNA"/>
</dbReference>
<organism evidence="1 2">
    <name type="scientific">Smallanthus sonchifolius</name>
    <dbReference type="NCBI Taxonomy" id="185202"/>
    <lineage>
        <taxon>Eukaryota</taxon>
        <taxon>Viridiplantae</taxon>
        <taxon>Streptophyta</taxon>
        <taxon>Embryophyta</taxon>
        <taxon>Tracheophyta</taxon>
        <taxon>Spermatophyta</taxon>
        <taxon>Magnoliopsida</taxon>
        <taxon>eudicotyledons</taxon>
        <taxon>Gunneridae</taxon>
        <taxon>Pentapetalae</taxon>
        <taxon>asterids</taxon>
        <taxon>campanulids</taxon>
        <taxon>Asterales</taxon>
        <taxon>Asteraceae</taxon>
        <taxon>Asteroideae</taxon>
        <taxon>Heliantheae alliance</taxon>
        <taxon>Millerieae</taxon>
        <taxon>Smallanthus</taxon>
    </lineage>
</organism>
<name>A0ACB9ET59_9ASTR</name>